<dbReference type="NCBIfam" id="TIGR01993">
    <property type="entry name" value="Pyr-5-nucltdase"/>
    <property type="match status" value="1"/>
</dbReference>
<dbReference type="Gene3D" id="3.40.50.1000">
    <property type="entry name" value="HAD superfamily/HAD-like"/>
    <property type="match status" value="1"/>
</dbReference>
<gene>
    <name evidence="1" type="ORF">FNB15_11040</name>
</gene>
<dbReference type="SFLD" id="SFLDG01132">
    <property type="entry name" value="C1.5.3:_5'-Nucleotidase_Like"/>
    <property type="match status" value="1"/>
</dbReference>
<evidence type="ECO:0000313" key="1">
    <source>
        <dbReference type="EMBL" id="QDO99732.1"/>
    </source>
</evidence>
<dbReference type="SFLD" id="SFLDS00003">
    <property type="entry name" value="Haloacid_Dehalogenase"/>
    <property type="match status" value="1"/>
</dbReference>
<sequence>MSRPSTPIQTSATAPLSGASLRDAHTWVFDLDNTLYPAECALFDQVQQRMGEFISTTFALDAAAAAEKRKYFFQTHGTTLRGLMVEHGVDPVAFLDYVHDIDLSVVAAMPALAEQLQRLPGRKLIYTNGTVAHAERIMRKLGVHHHFEAVFDIVASDYLPKPEIAPYRAMLKAHGVEPMGAVMVEDMARNLKPAAELGMTTIWVPTAAAWSKPDGDDQSHIHYTAPDLTAFLAALPA</sequence>
<reference evidence="1 2" key="1">
    <citation type="submission" date="2019-07" db="EMBL/GenBank/DDBJ databases">
        <title>Genome sequencing for Ferrovibrio sp. K5.</title>
        <authorList>
            <person name="Park S.-J."/>
        </authorList>
    </citation>
    <scope>NUCLEOTIDE SEQUENCE [LARGE SCALE GENOMIC DNA]</scope>
    <source>
        <strain evidence="1 2">K5</strain>
    </source>
</reference>
<dbReference type="InterPro" id="IPR010237">
    <property type="entry name" value="Pyr-5-nucltdase"/>
</dbReference>
<dbReference type="NCBIfam" id="TIGR01509">
    <property type="entry name" value="HAD-SF-IA-v3"/>
    <property type="match status" value="1"/>
</dbReference>
<dbReference type="Pfam" id="PF00702">
    <property type="entry name" value="Hydrolase"/>
    <property type="match status" value="1"/>
</dbReference>
<organism evidence="1 2">
    <name type="scientific">Ferrovibrio terrae</name>
    <dbReference type="NCBI Taxonomy" id="2594003"/>
    <lineage>
        <taxon>Bacteria</taxon>
        <taxon>Pseudomonadati</taxon>
        <taxon>Pseudomonadota</taxon>
        <taxon>Alphaproteobacteria</taxon>
        <taxon>Rhodospirillales</taxon>
        <taxon>Rhodospirillaceae</taxon>
        <taxon>Ferrovibrio</taxon>
    </lineage>
</organism>
<dbReference type="PANTHER" id="PTHR12725">
    <property type="entry name" value="HALOACID DEHALOGENASE-LIKE HYDROLASE"/>
    <property type="match status" value="1"/>
</dbReference>
<dbReference type="InterPro" id="IPR036412">
    <property type="entry name" value="HAD-like_sf"/>
</dbReference>
<dbReference type="OrthoDB" id="9803141at2"/>
<protein>
    <submittedName>
        <fullName evidence="1">Pyrimidine 5'-nucleotidase</fullName>
    </submittedName>
</protein>
<dbReference type="Proteomes" id="UP000317496">
    <property type="component" value="Chromosome"/>
</dbReference>
<dbReference type="KEGG" id="fer:FNB15_11040"/>
<dbReference type="PANTHER" id="PTHR12725:SF117">
    <property type="entry name" value="HALOACID DEHALOGENASE-LIKE HYDROLASE"/>
    <property type="match status" value="1"/>
</dbReference>
<proteinExistence type="predicted"/>
<dbReference type="InterPro" id="IPR006439">
    <property type="entry name" value="HAD-SF_hydro_IA"/>
</dbReference>
<dbReference type="SFLD" id="SFLDG01129">
    <property type="entry name" value="C1.5:_HAD__Beta-PGM__Phosphata"/>
    <property type="match status" value="1"/>
</dbReference>
<dbReference type="EMBL" id="CP041636">
    <property type="protein sequence ID" value="QDO99732.1"/>
    <property type="molecule type" value="Genomic_DNA"/>
</dbReference>
<dbReference type="InterPro" id="IPR023214">
    <property type="entry name" value="HAD_sf"/>
</dbReference>
<name>A0A516H7M0_9PROT</name>
<dbReference type="SUPFAM" id="SSF56784">
    <property type="entry name" value="HAD-like"/>
    <property type="match status" value="1"/>
</dbReference>
<dbReference type="AlphaFoldDB" id="A0A516H7M0"/>
<accession>A0A516H7M0</accession>
<evidence type="ECO:0000313" key="2">
    <source>
        <dbReference type="Proteomes" id="UP000317496"/>
    </source>
</evidence>
<dbReference type="Gene3D" id="1.10.150.450">
    <property type="match status" value="1"/>
</dbReference>
<keyword evidence="2" id="KW-1185">Reference proteome</keyword>